<dbReference type="EC" id="3.6.1.55" evidence="12"/>
<dbReference type="GeneID" id="91004963"/>
<keyword evidence="3" id="KW-0515">Mutator protein</keyword>
<dbReference type="PRINTS" id="PR00502">
    <property type="entry name" value="NUDIXFAMILY"/>
</dbReference>
<dbReference type="OrthoDB" id="9810648at2"/>
<dbReference type="Proteomes" id="UP000244013">
    <property type="component" value="Unassembled WGS sequence"/>
</dbReference>
<evidence type="ECO:0000256" key="5">
    <source>
        <dbReference type="ARBA" id="ARBA00022723"/>
    </source>
</evidence>
<keyword evidence="7" id="KW-0378">Hydrolase</keyword>
<dbReference type="Gene3D" id="3.90.79.10">
    <property type="entry name" value="Nucleoside Triphosphate Pyrophosphohydrolase"/>
    <property type="match status" value="1"/>
</dbReference>
<dbReference type="EMBL" id="QAYE01000001">
    <property type="protein sequence ID" value="PTW49399.1"/>
    <property type="molecule type" value="Genomic_DNA"/>
</dbReference>
<dbReference type="SUPFAM" id="SSF55811">
    <property type="entry name" value="Nudix"/>
    <property type="match status" value="1"/>
</dbReference>
<dbReference type="AlphaFoldDB" id="A0A2T5UD15"/>
<evidence type="ECO:0000256" key="1">
    <source>
        <dbReference type="ARBA" id="ARBA00001946"/>
    </source>
</evidence>
<dbReference type="InterPro" id="IPR015797">
    <property type="entry name" value="NUDIX_hydrolase-like_dom_sf"/>
</dbReference>
<comment type="caution">
    <text evidence="18">The sequence shown here is derived from an EMBL/GenBank/DDBJ whole genome shotgun (WGS) entry which is preliminary data.</text>
</comment>
<evidence type="ECO:0000256" key="6">
    <source>
        <dbReference type="ARBA" id="ARBA00022763"/>
    </source>
</evidence>
<proteinExistence type="inferred from homology"/>
<evidence type="ECO:0000256" key="2">
    <source>
        <dbReference type="ARBA" id="ARBA00005582"/>
    </source>
</evidence>
<dbReference type="PANTHER" id="PTHR47707:SF1">
    <property type="entry name" value="NUDIX HYDROLASE FAMILY PROTEIN"/>
    <property type="match status" value="1"/>
</dbReference>
<comment type="cofactor">
    <cofactor evidence="1">
        <name>Mg(2+)</name>
        <dbReference type="ChEBI" id="CHEBI:18420"/>
    </cofactor>
</comment>
<gene>
    <name evidence="18" type="ORF">C8J25_101908</name>
</gene>
<comment type="catalytic activity">
    <reaction evidence="11">
        <text>8-oxo-GTP + H2O = 8-oxo-GMP + diphosphate + H(+)</text>
        <dbReference type="Rhea" id="RHEA:67616"/>
        <dbReference type="ChEBI" id="CHEBI:15377"/>
        <dbReference type="ChEBI" id="CHEBI:15378"/>
        <dbReference type="ChEBI" id="CHEBI:33019"/>
        <dbReference type="ChEBI" id="CHEBI:143553"/>
        <dbReference type="ChEBI" id="CHEBI:145694"/>
    </reaction>
</comment>
<evidence type="ECO:0000256" key="11">
    <source>
        <dbReference type="ARBA" id="ARBA00036904"/>
    </source>
</evidence>
<evidence type="ECO:0000256" key="15">
    <source>
        <dbReference type="ARBA" id="ARBA00041979"/>
    </source>
</evidence>
<dbReference type="GO" id="GO:0046872">
    <property type="term" value="F:metal ion binding"/>
    <property type="evidence" value="ECO:0007669"/>
    <property type="project" value="UniProtKB-KW"/>
</dbReference>
<evidence type="ECO:0000313" key="18">
    <source>
        <dbReference type="EMBL" id="PTW49399.1"/>
    </source>
</evidence>
<evidence type="ECO:0000256" key="8">
    <source>
        <dbReference type="ARBA" id="ARBA00022842"/>
    </source>
</evidence>
<keyword evidence="5" id="KW-0479">Metal-binding</keyword>
<dbReference type="PANTHER" id="PTHR47707">
    <property type="entry name" value="8-OXO-DGTP DIPHOSPHATASE"/>
    <property type="match status" value="1"/>
</dbReference>
<dbReference type="GO" id="GO:0006260">
    <property type="term" value="P:DNA replication"/>
    <property type="evidence" value="ECO:0007669"/>
    <property type="project" value="UniProtKB-KW"/>
</dbReference>
<keyword evidence="9" id="KW-0234">DNA repair</keyword>
<organism evidence="18 19">
    <name type="scientific">Sphingomonas faeni</name>
    <dbReference type="NCBI Taxonomy" id="185950"/>
    <lineage>
        <taxon>Bacteria</taxon>
        <taxon>Pseudomonadati</taxon>
        <taxon>Pseudomonadota</taxon>
        <taxon>Alphaproteobacteria</taxon>
        <taxon>Sphingomonadales</taxon>
        <taxon>Sphingomonadaceae</taxon>
        <taxon>Sphingomonas</taxon>
    </lineage>
</organism>
<evidence type="ECO:0000256" key="13">
    <source>
        <dbReference type="ARBA" id="ARBA00040794"/>
    </source>
</evidence>
<evidence type="ECO:0000256" key="9">
    <source>
        <dbReference type="ARBA" id="ARBA00023204"/>
    </source>
</evidence>
<evidence type="ECO:0000256" key="10">
    <source>
        <dbReference type="ARBA" id="ARBA00035861"/>
    </source>
</evidence>
<dbReference type="GO" id="GO:0006281">
    <property type="term" value="P:DNA repair"/>
    <property type="evidence" value="ECO:0007669"/>
    <property type="project" value="UniProtKB-KW"/>
</dbReference>
<dbReference type="InterPro" id="IPR000086">
    <property type="entry name" value="NUDIX_hydrolase_dom"/>
</dbReference>
<protein>
    <recommendedName>
        <fullName evidence="13">8-oxo-dGTP diphosphatase</fullName>
        <ecNumber evidence="12">3.6.1.55</ecNumber>
    </recommendedName>
    <alternativeName>
        <fullName evidence="16">7,8-dihydro-8-oxoguanine-triphosphatase</fullName>
    </alternativeName>
    <alternativeName>
        <fullName evidence="15">Mutator protein MutT</fullName>
    </alternativeName>
    <alternativeName>
        <fullName evidence="14">dGTP pyrophosphohydrolase</fullName>
    </alternativeName>
</protein>
<dbReference type="InterPro" id="IPR020476">
    <property type="entry name" value="Nudix_hydrolase"/>
</dbReference>
<dbReference type="GO" id="GO:0008413">
    <property type="term" value="F:8-oxo-7,8-dihydroguanosine triphosphate pyrophosphatase activity"/>
    <property type="evidence" value="ECO:0007669"/>
    <property type="project" value="TreeGrafter"/>
</dbReference>
<sequence length="146" mass="15655">MTNDPSVSGPIPAASLLLPVVAAALVDLEGRVLLQQRPEGKSLAGLWEFPGGKIEPGETPEAALIRELEEELAITVPHACLAPATFASAPLGDRHLLLLLYITRKWTGVPRALEATALRWVRPNEMHALPMPPADRPLIGLLDALL</sequence>
<keyword evidence="8" id="KW-0460">Magnesium</keyword>
<dbReference type="CDD" id="cd03425">
    <property type="entry name" value="NUDIX_MutT_NudA_like"/>
    <property type="match status" value="1"/>
</dbReference>
<dbReference type="Pfam" id="PF00293">
    <property type="entry name" value="NUDIX"/>
    <property type="match status" value="1"/>
</dbReference>
<keyword evidence="4" id="KW-0235">DNA replication</keyword>
<evidence type="ECO:0000313" key="19">
    <source>
        <dbReference type="Proteomes" id="UP000244013"/>
    </source>
</evidence>
<feature type="domain" description="Nudix hydrolase" evidence="17">
    <location>
        <begin position="16"/>
        <end position="143"/>
    </location>
</feature>
<dbReference type="GO" id="GO:0044715">
    <property type="term" value="F:8-oxo-dGDP phosphatase activity"/>
    <property type="evidence" value="ECO:0007669"/>
    <property type="project" value="TreeGrafter"/>
</dbReference>
<accession>A0A2T5UD15</accession>
<evidence type="ECO:0000256" key="3">
    <source>
        <dbReference type="ARBA" id="ARBA00022457"/>
    </source>
</evidence>
<name>A0A2T5UD15_9SPHN</name>
<dbReference type="InterPro" id="IPR047127">
    <property type="entry name" value="MutT-like"/>
</dbReference>
<dbReference type="GO" id="GO:0044716">
    <property type="term" value="F:8-oxo-GDP phosphatase activity"/>
    <property type="evidence" value="ECO:0007669"/>
    <property type="project" value="TreeGrafter"/>
</dbReference>
<dbReference type="RefSeq" id="WP_107952386.1">
    <property type="nucleotide sequence ID" value="NZ_QAYE01000001.1"/>
</dbReference>
<evidence type="ECO:0000256" key="12">
    <source>
        <dbReference type="ARBA" id="ARBA00038905"/>
    </source>
</evidence>
<dbReference type="PROSITE" id="PS51462">
    <property type="entry name" value="NUDIX"/>
    <property type="match status" value="1"/>
</dbReference>
<evidence type="ECO:0000256" key="14">
    <source>
        <dbReference type="ARBA" id="ARBA00041592"/>
    </source>
</evidence>
<evidence type="ECO:0000256" key="4">
    <source>
        <dbReference type="ARBA" id="ARBA00022705"/>
    </source>
</evidence>
<evidence type="ECO:0000256" key="7">
    <source>
        <dbReference type="ARBA" id="ARBA00022801"/>
    </source>
</evidence>
<evidence type="ECO:0000259" key="17">
    <source>
        <dbReference type="PROSITE" id="PS51462"/>
    </source>
</evidence>
<reference evidence="18 19" key="1">
    <citation type="submission" date="2018-04" db="EMBL/GenBank/DDBJ databases">
        <title>Genomic Encyclopedia of Type Strains, Phase III (KMG-III): the genomes of soil and plant-associated and newly described type strains.</title>
        <authorList>
            <person name="Whitman W."/>
        </authorList>
    </citation>
    <scope>NUCLEOTIDE SEQUENCE [LARGE SCALE GENOMIC DNA]</scope>
    <source>
        <strain evidence="18 19">MA-olki</strain>
    </source>
</reference>
<comment type="similarity">
    <text evidence="2">Belongs to the Nudix hydrolase family.</text>
</comment>
<evidence type="ECO:0000256" key="16">
    <source>
        <dbReference type="ARBA" id="ARBA00042798"/>
    </source>
</evidence>
<dbReference type="GO" id="GO:0035539">
    <property type="term" value="F:8-oxo-7,8-dihydrodeoxyguanosine triphosphate pyrophosphatase activity"/>
    <property type="evidence" value="ECO:0007669"/>
    <property type="project" value="UniProtKB-EC"/>
</dbReference>
<comment type="catalytic activity">
    <reaction evidence="10">
        <text>8-oxo-dGTP + H2O = 8-oxo-dGMP + diphosphate + H(+)</text>
        <dbReference type="Rhea" id="RHEA:31575"/>
        <dbReference type="ChEBI" id="CHEBI:15377"/>
        <dbReference type="ChEBI" id="CHEBI:15378"/>
        <dbReference type="ChEBI" id="CHEBI:33019"/>
        <dbReference type="ChEBI" id="CHEBI:63224"/>
        <dbReference type="ChEBI" id="CHEBI:77896"/>
        <dbReference type="EC" id="3.6.1.55"/>
    </reaction>
</comment>
<keyword evidence="6" id="KW-0227">DNA damage</keyword>